<keyword evidence="2" id="KW-1185">Reference proteome</keyword>
<dbReference type="EMBL" id="BGZK01002572">
    <property type="protein sequence ID" value="GBP95003.1"/>
    <property type="molecule type" value="Genomic_DNA"/>
</dbReference>
<dbReference type="AlphaFoldDB" id="A0A4C2A6S1"/>
<evidence type="ECO:0000313" key="2">
    <source>
        <dbReference type="Proteomes" id="UP000299102"/>
    </source>
</evidence>
<protein>
    <submittedName>
        <fullName evidence="1">Uncharacterized protein</fullName>
    </submittedName>
</protein>
<gene>
    <name evidence="1" type="ORF">EVAR_61506_1</name>
</gene>
<evidence type="ECO:0000313" key="1">
    <source>
        <dbReference type="EMBL" id="GBP95003.1"/>
    </source>
</evidence>
<organism evidence="1 2">
    <name type="scientific">Eumeta variegata</name>
    <name type="common">Bagworm moth</name>
    <name type="synonym">Eumeta japonica</name>
    <dbReference type="NCBI Taxonomy" id="151549"/>
    <lineage>
        <taxon>Eukaryota</taxon>
        <taxon>Metazoa</taxon>
        <taxon>Ecdysozoa</taxon>
        <taxon>Arthropoda</taxon>
        <taxon>Hexapoda</taxon>
        <taxon>Insecta</taxon>
        <taxon>Pterygota</taxon>
        <taxon>Neoptera</taxon>
        <taxon>Endopterygota</taxon>
        <taxon>Lepidoptera</taxon>
        <taxon>Glossata</taxon>
        <taxon>Ditrysia</taxon>
        <taxon>Tineoidea</taxon>
        <taxon>Psychidae</taxon>
        <taxon>Oiketicinae</taxon>
        <taxon>Eumeta</taxon>
    </lineage>
</organism>
<reference evidence="1 2" key="1">
    <citation type="journal article" date="2019" name="Commun. Biol.">
        <title>The bagworm genome reveals a unique fibroin gene that provides high tensile strength.</title>
        <authorList>
            <person name="Kono N."/>
            <person name="Nakamura H."/>
            <person name="Ohtoshi R."/>
            <person name="Tomita M."/>
            <person name="Numata K."/>
            <person name="Arakawa K."/>
        </authorList>
    </citation>
    <scope>NUCLEOTIDE SEQUENCE [LARGE SCALE GENOMIC DNA]</scope>
</reference>
<proteinExistence type="predicted"/>
<sequence length="141" mass="15780">MRTTTGSPWYVRNLNLHKILGLQIIAALLNRLSKRYFGSSVNYSDSLTVVAACNNFCARAFSSQKCRPKHVLSDPDDSITFAIAKSSFSPQKNTPGHYHKLCDPVIPDRAYSVIRNFCQVQRSSTSDLHFQTPNTEVTRAA</sequence>
<accession>A0A4C2A6S1</accession>
<name>A0A4C2A6S1_EUMVA</name>
<comment type="caution">
    <text evidence="1">The sequence shown here is derived from an EMBL/GenBank/DDBJ whole genome shotgun (WGS) entry which is preliminary data.</text>
</comment>
<dbReference type="Proteomes" id="UP000299102">
    <property type="component" value="Unassembled WGS sequence"/>
</dbReference>